<dbReference type="SUPFAM" id="SSF103359">
    <property type="entry name" value="Suppressor of Fused, N-terminal domain"/>
    <property type="match status" value="1"/>
</dbReference>
<protein>
    <submittedName>
        <fullName evidence="2">Suppressor of fused domain protein</fullName>
    </submittedName>
</protein>
<evidence type="ECO:0000259" key="1">
    <source>
        <dbReference type="Pfam" id="PF05076"/>
    </source>
</evidence>
<proteinExistence type="predicted"/>
<dbReference type="AlphaFoldDB" id="A0A3P3R198"/>
<keyword evidence="3" id="KW-1185">Reference proteome</keyword>
<comment type="caution">
    <text evidence="2">The sequence shown here is derived from an EMBL/GenBank/DDBJ whole genome shotgun (WGS) entry which is preliminary data.</text>
</comment>
<evidence type="ECO:0000313" key="3">
    <source>
        <dbReference type="Proteomes" id="UP000272490"/>
    </source>
</evidence>
<dbReference type="InterPro" id="IPR020941">
    <property type="entry name" value="SUFU-like_domain"/>
</dbReference>
<sequence>MTPERKAYIEKYGSEDGAAPGWDAIDVALKKVYTDTVERHYGTIIKYFLGGKDPLDGISIYDNPSQEFHRHVVSFGMSELYYAPESVGNDFSRWGCEFTMRLVPFEGDKDAENPDRSIAKHEPYWAMNLMQNIARYVYETGEYFEAYHFMPANSPIRIETDTKLVGIIFAPDPQLGSIETEHGIVEFLQMIGITQRELDWLFENPTTKRGKELVDKIREDNPLLITDLKRSKEYV</sequence>
<dbReference type="GO" id="GO:0005737">
    <property type="term" value="C:cytoplasm"/>
    <property type="evidence" value="ECO:0007669"/>
    <property type="project" value="TreeGrafter"/>
</dbReference>
<dbReference type="InterPro" id="IPR007768">
    <property type="entry name" value="Suppressor_of_fused"/>
</dbReference>
<reference evidence="2 3" key="1">
    <citation type="submission" date="2018-11" db="EMBL/GenBank/DDBJ databases">
        <title>Genome sequencing of Lachnoanaerobaculum sp. KCOM 2030 (= ChDC B114).</title>
        <authorList>
            <person name="Kook J.-K."/>
            <person name="Park S.-N."/>
            <person name="Lim Y.K."/>
        </authorList>
    </citation>
    <scope>NUCLEOTIDE SEQUENCE [LARGE SCALE GENOMIC DNA]</scope>
    <source>
        <strain evidence="2 3">KCOM 2030</strain>
    </source>
</reference>
<organism evidence="2 3">
    <name type="scientific">Lachnoanaerobaculum gingivalis</name>
    <dbReference type="NCBI Taxonomy" id="2490855"/>
    <lineage>
        <taxon>Bacteria</taxon>
        <taxon>Bacillati</taxon>
        <taxon>Bacillota</taxon>
        <taxon>Clostridia</taxon>
        <taxon>Lachnospirales</taxon>
        <taxon>Lachnospiraceae</taxon>
        <taxon>Lachnoanaerobaculum</taxon>
    </lineage>
</organism>
<dbReference type="EMBL" id="RRCO01000001">
    <property type="protein sequence ID" value="RRJ27232.1"/>
    <property type="molecule type" value="Genomic_DNA"/>
</dbReference>
<gene>
    <name evidence="2" type="ORF">EHV10_01555</name>
</gene>
<name>A0A3P3R198_9FIRM</name>
<dbReference type="PANTHER" id="PTHR10928">
    <property type="entry name" value="SUPPRESSOR OF FUSED"/>
    <property type="match status" value="1"/>
</dbReference>
<accession>A0A3P3R198</accession>
<dbReference type="OrthoDB" id="9023549at2"/>
<dbReference type="Pfam" id="PF05076">
    <property type="entry name" value="SUFU"/>
    <property type="match status" value="1"/>
</dbReference>
<dbReference type="InterPro" id="IPR037181">
    <property type="entry name" value="SUFU_N"/>
</dbReference>
<feature type="domain" description="Suppressor of fused-like" evidence="1">
    <location>
        <begin position="51"/>
        <end position="230"/>
    </location>
</feature>
<dbReference type="Proteomes" id="UP000272490">
    <property type="component" value="Unassembled WGS sequence"/>
</dbReference>
<dbReference type="PANTHER" id="PTHR10928:SF2">
    <property type="entry name" value="SUPPRESSOR OF FUSED HOMOLOG"/>
    <property type="match status" value="1"/>
</dbReference>
<evidence type="ECO:0000313" key="2">
    <source>
        <dbReference type="EMBL" id="RRJ27232.1"/>
    </source>
</evidence>